<dbReference type="OrthoDB" id="5244330at2"/>
<dbReference type="Proteomes" id="UP000325849">
    <property type="component" value="Unassembled WGS sequence"/>
</dbReference>
<name>A0A5N8VV09_9ACTN</name>
<dbReference type="EMBL" id="VJZD01000388">
    <property type="protein sequence ID" value="MPY37924.1"/>
    <property type="molecule type" value="Genomic_DNA"/>
</dbReference>
<organism evidence="1 2">
    <name type="scientific">Streptomyces adustus</name>
    <dbReference type="NCBI Taxonomy" id="1609272"/>
    <lineage>
        <taxon>Bacteria</taxon>
        <taxon>Bacillati</taxon>
        <taxon>Actinomycetota</taxon>
        <taxon>Actinomycetes</taxon>
        <taxon>Kitasatosporales</taxon>
        <taxon>Streptomycetaceae</taxon>
        <taxon>Streptomyces</taxon>
    </lineage>
</organism>
<gene>
    <name evidence="1" type="ORF">FNH09_43970</name>
</gene>
<proteinExistence type="predicted"/>
<sequence length="128" mass="13804">MCCTTPAADAISAYAALRTELKGDGGIAGGCTAADIPARILTAYKKAARQTGTYAPACRGMRRPVLAKIANAESHHAADRTIADHSDIRPKIYGVLLNRHGHGREVQRQADRLHELRAQWQTEDGEDA</sequence>
<accession>A0A5N8VV09</accession>
<keyword evidence="2" id="KW-1185">Reference proteome</keyword>
<protein>
    <submittedName>
        <fullName evidence="1">Uncharacterized protein</fullName>
    </submittedName>
</protein>
<dbReference type="AlphaFoldDB" id="A0A5N8VV09"/>
<dbReference type="RefSeq" id="WP_152895470.1">
    <property type="nucleotide sequence ID" value="NZ_VJZD01000388.1"/>
</dbReference>
<comment type="caution">
    <text evidence="1">The sequence shown here is derived from an EMBL/GenBank/DDBJ whole genome shotgun (WGS) entry which is preliminary data.</text>
</comment>
<evidence type="ECO:0000313" key="2">
    <source>
        <dbReference type="Proteomes" id="UP000325849"/>
    </source>
</evidence>
<reference evidence="1 2" key="1">
    <citation type="submission" date="2019-07" db="EMBL/GenBank/DDBJ databases">
        <title>New species of Amycolatopsis and Streptomyces.</title>
        <authorList>
            <person name="Duangmal K."/>
            <person name="Teo W.F.A."/>
            <person name="Lipun K."/>
        </authorList>
    </citation>
    <scope>NUCLEOTIDE SEQUENCE [LARGE SCALE GENOMIC DNA]</scope>
    <source>
        <strain evidence="1 2">NBRC 109810</strain>
    </source>
</reference>
<evidence type="ECO:0000313" key="1">
    <source>
        <dbReference type="EMBL" id="MPY37924.1"/>
    </source>
</evidence>